<dbReference type="Proteomes" id="UP000268313">
    <property type="component" value="Unassembled WGS sequence"/>
</dbReference>
<sequence>MPSRPWASCPAAKGPLVHGLPIFSFSPRRGSREVLVAYRENEGLHVVVDQDGSVRPEKE</sequence>
<keyword evidence="2" id="KW-1185">Reference proteome</keyword>
<name>A0A3A8KA01_9BACT</name>
<accession>A0A3A8KA01</accession>
<proteinExistence type="predicted"/>
<reference evidence="2" key="1">
    <citation type="submission" date="2018-09" db="EMBL/GenBank/DDBJ databases">
        <authorList>
            <person name="Livingstone P.G."/>
            <person name="Whitworth D.E."/>
        </authorList>
    </citation>
    <scope>NUCLEOTIDE SEQUENCE [LARGE SCALE GENOMIC DNA]</scope>
    <source>
        <strain evidence="2">CA043D</strain>
    </source>
</reference>
<evidence type="ECO:0000313" key="2">
    <source>
        <dbReference type="Proteomes" id="UP000268313"/>
    </source>
</evidence>
<protein>
    <submittedName>
        <fullName evidence="1">Uncharacterized protein</fullName>
    </submittedName>
</protein>
<comment type="caution">
    <text evidence="1">The sequence shown here is derived from an EMBL/GenBank/DDBJ whole genome shotgun (WGS) entry which is preliminary data.</text>
</comment>
<dbReference type="EMBL" id="RAWE01000022">
    <property type="protein sequence ID" value="RKH05048.1"/>
    <property type="molecule type" value="Genomic_DNA"/>
</dbReference>
<evidence type="ECO:0000313" key="1">
    <source>
        <dbReference type="EMBL" id="RKH05048.1"/>
    </source>
</evidence>
<dbReference type="RefSeq" id="WP_120602102.1">
    <property type="nucleotide sequence ID" value="NZ_RAWE01000022.1"/>
</dbReference>
<organism evidence="1 2">
    <name type="scientific">Corallococcus carmarthensis</name>
    <dbReference type="NCBI Taxonomy" id="2316728"/>
    <lineage>
        <taxon>Bacteria</taxon>
        <taxon>Pseudomonadati</taxon>
        <taxon>Myxococcota</taxon>
        <taxon>Myxococcia</taxon>
        <taxon>Myxococcales</taxon>
        <taxon>Cystobacterineae</taxon>
        <taxon>Myxococcaceae</taxon>
        <taxon>Corallococcus</taxon>
    </lineage>
</organism>
<gene>
    <name evidence="1" type="ORF">D7X32_09010</name>
</gene>
<dbReference type="AlphaFoldDB" id="A0A3A8KA01"/>